<evidence type="ECO:0000256" key="6">
    <source>
        <dbReference type="ARBA" id="ARBA00022556"/>
    </source>
</evidence>
<sequence>MIIQEFALLLVAVMASALGQLFLKVGALQLGEVTGANAFKHILSIATTPALMAGLMAYGVGAVLYILVLTRVNLSVAAPASSMIYLASVLIGVVVFKEDLSLGGLVGVGLIMGGVVLVVSP</sequence>
<keyword evidence="4" id="KW-0444">Lipid biosynthesis</keyword>
<protein>
    <submittedName>
        <fullName evidence="14">EamA-like transporter family protein</fullName>
    </submittedName>
</protein>
<dbReference type="OrthoDB" id="531587at2"/>
<gene>
    <name evidence="14" type="ORF">NIES30_23480</name>
</gene>
<keyword evidence="5" id="KW-0997">Cell inner membrane</keyword>
<organism evidence="14 15">
    <name type="scientific">Phormidium tenue NIES-30</name>
    <dbReference type="NCBI Taxonomy" id="549789"/>
    <lineage>
        <taxon>Bacteria</taxon>
        <taxon>Bacillati</taxon>
        <taxon>Cyanobacteriota</taxon>
        <taxon>Cyanophyceae</taxon>
        <taxon>Oscillatoriophycideae</taxon>
        <taxon>Oscillatoriales</taxon>
        <taxon>Oscillatoriaceae</taxon>
        <taxon>Phormidium</taxon>
    </lineage>
</organism>
<reference evidence="14 15" key="1">
    <citation type="submission" date="2016-11" db="EMBL/GenBank/DDBJ databases">
        <title>Draft Genome Sequences of Nine Cyanobacterial Strains from Diverse Habitats.</title>
        <authorList>
            <person name="Zhu T."/>
            <person name="Hou S."/>
            <person name="Lu X."/>
            <person name="Hess W.R."/>
        </authorList>
    </citation>
    <scope>NUCLEOTIDE SEQUENCE [LARGE SCALE GENOMIC DNA]</scope>
    <source>
        <strain evidence="14 15">NIES-30</strain>
    </source>
</reference>
<dbReference type="AlphaFoldDB" id="A0A1U7IZ16"/>
<evidence type="ECO:0000256" key="5">
    <source>
        <dbReference type="ARBA" id="ARBA00022519"/>
    </source>
</evidence>
<feature type="transmembrane region" description="Helical" evidence="12">
    <location>
        <begin position="43"/>
        <end position="69"/>
    </location>
</feature>
<dbReference type="STRING" id="549789.NIES30_23480"/>
<comment type="caution">
    <text evidence="14">The sequence shown here is derived from an EMBL/GenBank/DDBJ whole genome shotgun (WGS) entry which is preliminary data.</text>
</comment>
<dbReference type="PANTHER" id="PTHR30561:SF9">
    <property type="entry name" value="4-AMINO-4-DEOXY-L-ARABINOSE-PHOSPHOUNDECAPRENOL FLIPPASE SUBUNIT ARNF-RELATED"/>
    <property type="match status" value="1"/>
</dbReference>
<dbReference type="GO" id="GO:0022857">
    <property type="term" value="F:transmembrane transporter activity"/>
    <property type="evidence" value="ECO:0007669"/>
    <property type="project" value="InterPro"/>
</dbReference>
<evidence type="ECO:0000256" key="10">
    <source>
        <dbReference type="ARBA" id="ARBA00023098"/>
    </source>
</evidence>
<dbReference type="RefSeq" id="WP_073610879.1">
    <property type="nucleotide sequence ID" value="NZ_MRCG01000026.1"/>
</dbReference>
<evidence type="ECO:0000256" key="9">
    <source>
        <dbReference type="ARBA" id="ARBA00022989"/>
    </source>
</evidence>
<evidence type="ECO:0000256" key="11">
    <source>
        <dbReference type="ARBA" id="ARBA00023136"/>
    </source>
</evidence>
<evidence type="ECO:0000256" key="2">
    <source>
        <dbReference type="ARBA" id="ARBA00007362"/>
    </source>
</evidence>
<evidence type="ECO:0000256" key="4">
    <source>
        <dbReference type="ARBA" id="ARBA00022516"/>
    </source>
</evidence>
<dbReference type="GO" id="GO:0009103">
    <property type="term" value="P:lipopolysaccharide biosynthetic process"/>
    <property type="evidence" value="ECO:0007669"/>
    <property type="project" value="UniProtKB-KW"/>
</dbReference>
<dbReference type="InterPro" id="IPR000390">
    <property type="entry name" value="Small_drug/metabolite_transptr"/>
</dbReference>
<keyword evidence="15" id="KW-1185">Reference proteome</keyword>
<dbReference type="SUPFAM" id="SSF103481">
    <property type="entry name" value="Multidrug resistance efflux transporter EmrE"/>
    <property type="match status" value="1"/>
</dbReference>
<name>A0A1U7IZ16_9CYAN</name>
<keyword evidence="9 12" id="KW-1133">Transmembrane helix</keyword>
<evidence type="ECO:0000313" key="14">
    <source>
        <dbReference type="EMBL" id="OKH44093.1"/>
    </source>
</evidence>
<comment type="subcellular location">
    <subcellularLocation>
        <location evidence="1">Cell membrane</location>
        <topology evidence="1">Multi-pass membrane protein</topology>
    </subcellularLocation>
</comment>
<dbReference type="Proteomes" id="UP000185557">
    <property type="component" value="Unassembled WGS sequence"/>
</dbReference>
<dbReference type="GO" id="GO:0005886">
    <property type="term" value="C:plasma membrane"/>
    <property type="evidence" value="ECO:0007669"/>
    <property type="project" value="UniProtKB-SubCell"/>
</dbReference>
<keyword evidence="6" id="KW-0441">Lipid A biosynthesis</keyword>
<feature type="domain" description="EamA" evidence="13">
    <location>
        <begin position="50"/>
        <end position="119"/>
    </location>
</feature>
<accession>A0A1U7IZ16</accession>
<dbReference type="PANTHER" id="PTHR30561">
    <property type="entry name" value="SMR FAMILY PROTON-DEPENDENT DRUG EFFLUX TRANSPORTER SUGE"/>
    <property type="match status" value="1"/>
</dbReference>
<evidence type="ECO:0000259" key="13">
    <source>
        <dbReference type="Pfam" id="PF00892"/>
    </source>
</evidence>
<dbReference type="Pfam" id="PF00892">
    <property type="entry name" value="EamA"/>
    <property type="match status" value="1"/>
</dbReference>
<evidence type="ECO:0000313" key="15">
    <source>
        <dbReference type="Proteomes" id="UP000185557"/>
    </source>
</evidence>
<evidence type="ECO:0000256" key="3">
    <source>
        <dbReference type="ARBA" id="ARBA00022475"/>
    </source>
</evidence>
<keyword evidence="10" id="KW-0443">Lipid metabolism</keyword>
<keyword evidence="7 12" id="KW-0812">Transmembrane</keyword>
<evidence type="ECO:0000256" key="12">
    <source>
        <dbReference type="SAM" id="Phobius"/>
    </source>
</evidence>
<dbReference type="InterPro" id="IPR037185">
    <property type="entry name" value="EmrE-like"/>
</dbReference>
<feature type="transmembrane region" description="Helical" evidence="12">
    <location>
        <begin position="102"/>
        <end position="120"/>
    </location>
</feature>
<feature type="transmembrane region" description="Helical" evidence="12">
    <location>
        <begin position="76"/>
        <end position="96"/>
    </location>
</feature>
<dbReference type="EMBL" id="MRCG01000026">
    <property type="protein sequence ID" value="OKH44093.1"/>
    <property type="molecule type" value="Genomic_DNA"/>
</dbReference>
<comment type="similarity">
    <text evidence="2">Belongs to the EamA transporter family.</text>
</comment>
<evidence type="ECO:0000256" key="1">
    <source>
        <dbReference type="ARBA" id="ARBA00004651"/>
    </source>
</evidence>
<keyword evidence="8" id="KW-0448">Lipopolysaccharide biosynthesis</keyword>
<proteinExistence type="inferred from homology"/>
<keyword evidence="3" id="KW-1003">Cell membrane</keyword>
<keyword evidence="11 12" id="KW-0472">Membrane</keyword>
<dbReference type="Gene3D" id="1.10.3730.20">
    <property type="match status" value="1"/>
</dbReference>
<dbReference type="InterPro" id="IPR000620">
    <property type="entry name" value="EamA_dom"/>
</dbReference>
<evidence type="ECO:0000256" key="8">
    <source>
        <dbReference type="ARBA" id="ARBA00022985"/>
    </source>
</evidence>
<evidence type="ECO:0000256" key="7">
    <source>
        <dbReference type="ARBA" id="ARBA00022692"/>
    </source>
</evidence>